<dbReference type="EMBL" id="LQOP01000024">
    <property type="protein sequence ID" value="ORV23323.1"/>
    <property type="molecule type" value="Genomic_DNA"/>
</dbReference>
<sequence length="89" mass="8617">MSALGSAKENNRRNLKLISAGVGAIGGLATAVLGVAMGGGLAGAQERVEPPAITTGQTVTETTAPSAPETSEASPTVSATTPSGFATPH</sequence>
<dbReference type="AlphaFoldDB" id="A0A0J8U3D4"/>
<feature type="compositionally biased region" description="Polar residues" evidence="1">
    <location>
        <begin position="54"/>
        <end position="89"/>
    </location>
</feature>
<keyword evidence="2" id="KW-0472">Membrane</keyword>
<evidence type="ECO:0000313" key="5">
    <source>
        <dbReference type="EMBL" id="ORV23323.1"/>
    </source>
</evidence>
<keyword evidence="2" id="KW-0812">Transmembrane</keyword>
<dbReference type="OrthoDB" id="4751684at2"/>
<keyword evidence="8" id="KW-1185">Reference proteome</keyword>
<reference evidence="3 6" key="1">
    <citation type="submission" date="2015-06" db="EMBL/GenBank/DDBJ databases">
        <title>Genome sequence of Mycobacterium conceptionense strain MLE.</title>
        <authorList>
            <person name="Greninger A.L."/>
            <person name="Cunningham G."/>
            <person name="Chiu C.Y."/>
            <person name="Miller S."/>
        </authorList>
    </citation>
    <scope>NUCLEOTIDE SEQUENCE [LARGE SCALE GENOMIC DNA]</scope>
    <source>
        <strain evidence="3 6">MLE</strain>
    </source>
</reference>
<comment type="caution">
    <text evidence="3">The sequence shown here is derived from an EMBL/GenBank/DDBJ whole genome shotgun (WGS) entry which is preliminary data.</text>
</comment>
<dbReference type="Proteomes" id="UP000037594">
    <property type="component" value="Unassembled WGS sequence"/>
</dbReference>
<evidence type="ECO:0000313" key="7">
    <source>
        <dbReference type="Proteomes" id="UP000093779"/>
    </source>
</evidence>
<evidence type="ECO:0000313" key="4">
    <source>
        <dbReference type="EMBL" id="OBF26204.1"/>
    </source>
</evidence>
<accession>A0A0J8U3D4</accession>
<organism evidence="3 6">
    <name type="scientific">Mycolicibacterium conceptionense</name>
    <dbReference type="NCBI Taxonomy" id="451644"/>
    <lineage>
        <taxon>Bacteria</taxon>
        <taxon>Bacillati</taxon>
        <taxon>Actinomycetota</taxon>
        <taxon>Actinomycetes</taxon>
        <taxon>Mycobacteriales</taxon>
        <taxon>Mycobacteriaceae</taxon>
        <taxon>Mycolicibacterium</taxon>
    </lineage>
</organism>
<name>A0A0J8U3D4_9MYCO</name>
<gene>
    <name evidence="4" type="ORF">A5726_05930</name>
    <name evidence="3" type="ORF">ACT17_22220</name>
    <name evidence="5" type="ORF">AWB98_23030</name>
</gene>
<dbReference type="Proteomes" id="UP000093779">
    <property type="component" value="Unassembled WGS sequence"/>
</dbReference>
<evidence type="ECO:0000256" key="1">
    <source>
        <dbReference type="SAM" id="MobiDB-lite"/>
    </source>
</evidence>
<evidence type="ECO:0000313" key="3">
    <source>
        <dbReference type="EMBL" id="KMV16048.1"/>
    </source>
</evidence>
<proteinExistence type="predicted"/>
<reference evidence="5 8" key="2">
    <citation type="submission" date="2016-01" db="EMBL/GenBank/DDBJ databases">
        <title>The new phylogeny of the genus Mycobacterium.</title>
        <authorList>
            <person name="Tarcisio F."/>
            <person name="Conor M."/>
            <person name="Antonella G."/>
            <person name="Elisabetta G."/>
            <person name="Giulia F.S."/>
            <person name="Sara T."/>
            <person name="Anna F."/>
            <person name="Clotilde B."/>
            <person name="Roberto B."/>
            <person name="Veronica D.S."/>
            <person name="Fabio R."/>
            <person name="Monica P."/>
            <person name="Olivier J."/>
            <person name="Enrico T."/>
            <person name="Nicola S."/>
        </authorList>
    </citation>
    <scope>NUCLEOTIDE SEQUENCE [LARGE SCALE GENOMIC DNA]</scope>
    <source>
        <strain evidence="5 8">CCUG 50187</strain>
    </source>
</reference>
<feature type="region of interest" description="Disordered" evidence="1">
    <location>
        <begin position="47"/>
        <end position="89"/>
    </location>
</feature>
<keyword evidence="2" id="KW-1133">Transmembrane helix</keyword>
<reference evidence="4 7" key="3">
    <citation type="submission" date="2016-06" db="EMBL/GenBank/DDBJ databases">
        <authorList>
            <person name="Kjaerup R.B."/>
            <person name="Dalgaard T.S."/>
            <person name="Juul-Madsen H.R."/>
        </authorList>
    </citation>
    <scope>NUCLEOTIDE SEQUENCE [LARGE SCALE GENOMIC DNA]</scope>
    <source>
        <strain evidence="4 7">ACS1953</strain>
    </source>
</reference>
<evidence type="ECO:0000256" key="2">
    <source>
        <dbReference type="SAM" id="Phobius"/>
    </source>
</evidence>
<evidence type="ECO:0000313" key="8">
    <source>
        <dbReference type="Proteomes" id="UP000193811"/>
    </source>
</evidence>
<evidence type="ECO:0000313" key="6">
    <source>
        <dbReference type="Proteomes" id="UP000037594"/>
    </source>
</evidence>
<dbReference type="Proteomes" id="UP000193811">
    <property type="component" value="Unassembled WGS sequence"/>
</dbReference>
<dbReference type="EMBL" id="LZHX01000021">
    <property type="protein sequence ID" value="OBF26204.1"/>
    <property type="molecule type" value="Genomic_DNA"/>
</dbReference>
<protein>
    <submittedName>
        <fullName evidence="3">Uncharacterized protein</fullName>
    </submittedName>
</protein>
<dbReference type="EMBL" id="LFOD01000024">
    <property type="protein sequence ID" value="KMV16048.1"/>
    <property type="molecule type" value="Genomic_DNA"/>
</dbReference>
<feature type="transmembrane region" description="Helical" evidence="2">
    <location>
        <begin position="21"/>
        <end position="44"/>
    </location>
</feature>
<dbReference type="PATRIC" id="fig|451644.5.peg.4589"/>